<sequence length="401" mass="40750">MRVLPALLCLLLAALPAAAGEVTREITGSLAYAPRIALPPDVEMAVELSGPSGPVASLRQMTRGAQVPLPFALEAREGEALTLRAALFLDGRPLWITGEVAVPAGDEDLDLGRIALQAHVAIGPDTRLDCGGQEVRLGITGDSAVLSAGGASIALARGAAATGTRFSDGATPETALRLQAGGIAVTLRGKTLPDCTALIPDALLPLTLRGTEPFWALTIAPDGMRLERADAAALELPLPPVETLPGGIALRGGGLEVTLSAAPCHDAMTGMPYPLTGVVTQEGKTLNGCGGDPASLLAGAWRASEIGAKPLRGGAEVTLVFAKDRFSGQACNRFGGPFSLTGEGLRLGPATATRMACPAPQMEAETATFAALAAATGFDIDADGQLVLVAADGVPLLKARK</sequence>
<dbReference type="EMBL" id="JACLQD010000001">
    <property type="protein sequence ID" value="MBC2834359.1"/>
    <property type="molecule type" value="Genomic_DNA"/>
</dbReference>
<evidence type="ECO:0000313" key="3">
    <source>
        <dbReference type="EMBL" id="MBC2834359.1"/>
    </source>
</evidence>
<protein>
    <submittedName>
        <fullName evidence="3">META domain-containing protein</fullName>
    </submittedName>
</protein>
<feature type="domain" description="DUF306" evidence="2">
    <location>
        <begin position="295"/>
        <end position="398"/>
    </location>
</feature>
<accession>A0A842I3Y9</accession>
<dbReference type="InterPro" id="IPR005184">
    <property type="entry name" value="DUF306_Meta_HslJ"/>
</dbReference>
<dbReference type="InterPro" id="IPR053147">
    <property type="entry name" value="Hsp_HslJ-like"/>
</dbReference>
<reference evidence="3 4" key="1">
    <citation type="journal article" date="2017" name="Int. J. Syst. Evol. Microbiol.">
        <title>Gemmobacter straminiformis sp. nov., isolated from an artificial fountain.</title>
        <authorList>
            <person name="Kang J.Y."/>
            <person name="Kim M.J."/>
            <person name="Chun J."/>
            <person name="Son K.P."/>
            <person name="Jahng K.Y."/>
        </authorList>
    </citation>
    <scope>NUCLEOTIDE SEQUENCE [LARGE SCALE GENOMIC DNA]</scope>
    <source>
        <strain evidence="3 4">CAM-8</strain>
    </source>
</reference>
<evidence type="ECO:0000259" key="2">
    <source>
        <dbReference type="Pfam" id="PF03724"/>
    </source>
</evidence>
<dbReference type="PANTHER" id="PTHR35535:SF2">
    <property type="entry name" value="DUF306 DOMAIN-CONTAINING PROTEIN"/>
    <property type="match status" value="1"/>
</dbReference>
<organism evidence="3 4">
    <name type="scientific">Paragemmobacter straminiformis</name>
    <dbReference type="NCBI Taxonomy" id="2045119"/>
    <lineage>
        <taxon>Bacteria</taxon>
        <taxon>Pseudomonadati</taxon>
        <taxon>Pseudomonadota</taxon>
        <taxon>Alphaproteobacteria</taxon>
        <taxon>Rhodobacterales</taxon>
        <taxon>Paracoccaceae</taxon>
        <taxon>Paragemmobacter</taxon>
    </lineage>
</organism>
<evidence type="ECO:0000256" key="1">
    <source>
        <dbReference type="SAM" id="SignalP"/>
    </source>
</evidence>
<dbReference type="AlphaFoldDB" id="A0A842I3Y9"/>
<dbReference type="InterPro" id="IPR038670">
    <property type="entry name" value="HslJ-like_sf"/>
</dbReference>
<dbReference type="RefSeq" id="WP_185795968.1">
    <property type="nucleotide sequence ID" value="NZ_JACLQD010000001.1"/>
</dbReference>
<dbReference type="Pfam" id="PF09619">
    <property type="entry name" value="YscW"/>
    <property type="match status" value="1"/>
</dbReference>
<comment type="caution">
    <text evidence="3">The sequence shown here is derived from an EMBL/GenBank/DDBJ whole genome shotgun (WGS) entry which is preliminary data.</text>
</comment>
<name>A0A842I3Y9_9RHOB</name>
<keyword evidence="1" id="KW-0732">Signal</keyword>
<keyword evidence="4" id="KW-1185">Reference proteome</keyword>
<gene>
    <name evidence="3" type="ORF">H7F16_02505</name>
</gene>
<dbReference type="Pfam" id="PF03724">
    <property type="entry name" value="META"/>
    <property type="match status" value="1"/>
</dbReference>
<proteinExistence type="predicted"/>
<dbReference type="Gene3D" id="2.40.128.270">
    <property type="match status" value="1"/>
</dbReference>
<dbReference type="PANTHER" id="PTHR35535">
    <property type="entry name" value="HEAT SHOCK PROTEIN HSLJ"/>
    <property type="match status" value="1"/>
</dbReference>
<dbReference type="Proteomes" id="UP000555411">
    <property type="component" value="Unassembled WGS sequence"/>
</dbReference>
<dbReference type="InterPro" id="IPR039366">
    <property type="entry name" value="Pilotin"/>
</dbReference>
<feature type="chain" id="PRO_5032829955" evidence="1">
    <location>
        <begin position="20"/>
        <end position="401"/>
    </location>
</feature>
<evidence type="ECO:0000313" key="4">
    <source>
        <dbReference type="Proteomes" id="UP000555411"/>
    </source>
</evidence>
<feature type="signal peptide" evidence="1">
    <location>
        <begin position="1"/>
        <end position="19"/>
    </location>
</feature>